<feature type="compositionally biased region" description="Basic and acidic residues" evidence="1">
    <location>
        <begin position="79"/>
        <end position="104"/>
    </location>
</feature>
<evidence type="ECO:0000313" key="3">
    <source>
        <dbReference type="Proteomes" id="UP001189429"/>
    </source>
</evidence>
<protein>
    <recommendedName>
        <fullName evidence="4">Pr1-like protein</fullName>
    </recommendedName>
</protein>
<accession>A0ABN9U431</accession>
<evidence type="ECO:0000256" key="1">
    <source>
        <dbReference type="SAM" id="MobiDB-lite"/>
    </source>
</evidence>
<feature type="compositionally biased region" description="Basic residues" evidence="1">
    <location>
        <begin position="28"/>
        <end position="44"/>
    </location>
</feature>
<name>A0ABN9U431_9DINO</name>
<feature type="compositionally biased region" description="Basic residues" evidence="1">
    <location>
        <begin position="64"/>
        <end position="78"/>
    </location>
</feature>
<dbReference type="EMBL" id="CAUYUJ010015386">
    <property type="protein sequence ID" value="CAK0853279.1"/>
    <property type="molecule type" value="Genomic_DNA"/>
</dbReference>
<feature type="region of interest" description="Disordered" evidence="1">
    <location>
        <begin position="1"/>
        <end position="161"/>
    </location>
</feature>
<proteinExistence type="predicted"/>
<evidence type="ECO:0008006" key="4">
    <source>
        <dbReference type="Google" id="ProtNLM"/>
    </source>
</evidence>
<dbReference type="Proteomes" id="UP001189429">
    <property type="component" value="Unassembled WGS sequence"/>
</dbReference>
<keyword evidence="3" id="KW-1185">Reference proteome</keyword>
<reference evidence="2" key="1">
    <citation type="submission" date="2023-10" db="EMBL/GenBank/DDBJ databases">
        <authorList>
            <person name="Chen Y."/>
            <person name="Shah S."/>
            <person name="Dougan E. K."/>
            <person name="Thang M."/>
            <person name="Chan C."/>
        </authorList>
    </citation>
    <scope>NUCLEOTIDE SEQUENCE [LARGE SCALE GENOMIC DNA]</scope>
</reference>
<evidence type="ECO:0000313" key="2">
    <source>
        <dbReference type="EMBL" id="CAK0853279.1"/>
    </source>
</evidence>
<organism evidence="2 3">
    <name type="scientific">Prorocentrum cordatum</name>
    <dbReference type="NCBI Taxonomy" id="2364126"/>
    <lineage>
        <taxon>Eukaryota</taxon>
        <taxon>Sar</taxon>
        <taxon>Alveolata</taxon>
        <taxon>Dinophyceae</taxon>
        <taxon>Prorocentrales</taxon>
        <taxon>Prorocentraceae</taxon>
        <taxon>Prorocentrum</taxon>
    </lineage>
</organism>
<gene>
    <name evidence="2" type="ORF">PCOR1329_LOCUS44813</name>
</gene>
<comment type="caution">
    <text evidence="2">The sequence shown here is derived from an EMBL/GenBank/DDBJ whole genome shotgun (WGS) entry which is preliminary data.</text>
</comment>
<sequence length="161" mass="17291">MAVEGVKNMKRRRPMASLLNQNTARLVHGSRGRRRYGVWARGRRREGPAPPPLAGTASFQHPLKATRRRGGGRVRSGGRQREARGEKRGGGGEGEWGREVGEPPRKHHTQALEGHHGRTGGLRRAGGAKTEEAGVAAAGSRQRAAGKEGPRRRKASGDGPP</sequence>